<feature type="region of interest" description="Disordered" evidence="4">
    <location>
        <begin position="275"/>
        <end position="454"/>
    </location>
</feature>
<evidence type="ECO:0000256" key="4">
    <source>
        <dbReference type="SAM" id="MobiDB-lite"/>
    </source>
</evidence>
<dbReference type="OrthoDB" id="1112565at2759"/>
<evidence type="ECO:0000313" key="7">
    <source>
        <dbReference type="Proteomes" id="UP000224634"/>
    </source>
</evidence>
<feature type="region of interest" description="Disordered" evidence="4">
    <location>
        <begin position="651"/>
        <end position="733"/>
    </location>
</feature>
<proteinExistence type="predicted"/>
<keyword evidence="1 3" id="KW-0479">Metal-binding</keyword>
<keyword evidence="3" id="KW-0440">LIM domain</keyword>
<dbReference type="STRING" id="1447883.A0A2B7Z2Z9"/>
<protein>
    <recommendedName>
        <fullName evidence="5">LIM zinc-binding domain-containing protein</fullName>
    </recommendedName>
</protein>
<dbReference type="Gene3D" id="2.10.110.10">
    <property type="entry name" value="Cysteine Rich Protein"/>
    <property type="match status" value="2"/>
</dbReference>
<feature type="compositionally biased region" description="Polar residues" evidence="4">
    <location>
        <begin position="493"/>
        <end position="502"/>
    </location>
</feature>
<feature type="region of interest" description="Disordered" evidence="4">
    <location>
        <begin position="467"/>
        <end position="517"/>
    </location>
</feature>
<feature type="region of interest" description="Disordered" evidence="4">
    <location>
        <begin position="244"/>
        <end position="263"/>
    </location>
</feature>
<feature type="domain" description="LIM zinc-binding" evidence="5">
    <location>
        <begin position="522"/>
        <end position="585"/>
    </location>
</feature>
<dbReference type="SMART" id="SM00132">
    <property type="entry name" value="LIM"/>
    <property type="match status" value="2"/>
</dbReference>
<name>A0A2B7Z2Z9_POLH7</name>
<evidence type="ECO:0000256" key="1">
    <source>
        <dbReference type="ARBA" id="ARBA00022723"/>
    </source>
</evidence>
<evidence type="ECO:0000256" key="2">
    <source>
        <dbReference type="ARBA" id="ARBA00022833"/>
    </source>
</evidence>
<dbReference type="CDD" id="cd08368">
    <property type="entry name" value="LIM"/>
    <property type="match status" value="1"/>
</dbReference>
<dbReference type="InterPro" id="IPR001781">
    <property type="entry name" value="Znf_LIM"/>
</dbReference>
<dbReference type="PANTHER" id="PTHR24216:SF65">
    <property type="entry name" value="PAXILLIN-LIKE PROTEIN 1"/>
    <property type="match status" value="1"/>
</dbReference>
<dbReference type="PROSITE" id="PS50023">
    <property type="entry name" value="LIM_DOMAIN_2"/>
    <property type="match status" value="1"/>
</dbReference>
<comment type="caution">
    <text evidence="6">The sequence shown here is derived from an EMBL/GenBank/DDBJ whole genome shotgun (WGS) entry which is preliminary data.</text>
</comment>
<dbReference type="AlphaFoldDB" id="A0A2B7Z2Z9"/>
<feature type="region of interest" description="Disordered" evidence="4">
    <location>
        <begin position="152"/>
        <end position="230"/>
    </location>
</feature>
<evidence type="ECO:0000259" key="5">
    <source>
        <dbReference type="PROSITE" id="PS50023"/>
    </source>
</evidence>
<dbReference type="SUPFAM" id="SSF57716">
    <property type="entry name" value="Glucocorticoid receptor-like (DNA-binding domain)"/>
    <property type="match status" value="1"/>
</dbReference>
<dbReference type="EMBL" id="PDNA01000005">
    <property type="protein sequence ID" value="PGH27619.1"/>
    <property type="molecule type" value="Genomic_DNA"/>
</dbReference>
<accession>A0A2B7Z2Z9</accession>
<dbReference type="GO" id="GO:0030695">
    <property type="term" value="F:GTPase regulator activity"/>
    <property type="evidence" value="ECO:0007669"/>
    <property type="project" value="UniProtKB-ARBA"/>
</dbReference>
<feature type="compositionally biased region" description="Low complexity" evidence="4">
    <location>
        <begin position="411"/>
        <end position="437"/>
    </location>
</feature>
<dbReference type="Proteomes" id="UP000224634">
    <property type="component" value="Unassembled WGS sequence"/>
</dbReference>
<feature type="compositionally biased region" description="Pro residues" evidence="4">
    <location>
        <begin position="688"/>
        <end position="703"/>
    </location>
</feature>
<feature type="compositionally biased region" description="Polar residues" evidence="4">
    <location>
        <begin position="55"/>
        <end position="66"/>
    </location>
</feature>
<dbReference type="PANTHER" id="PTHR24216">
    <property type="entry name" value="PAXILLIN-RELATED"/>
    <property type="match status" value="1"/>
</dbReference>
<organism evidence="6 7">
    <name type="scientific">Polytolypa hystricis (strain UAMH7299)</name>
    <dbReference type="NCBI Taxonomy" id="1447883"/>
    <lineage>
        <taxon>Eukaryota</taxon>
        <taxon>Fungi</taxon>
        <taxon>Dikarya</taxon>
        <taxon>Ascomycota</taxon>
        <taxon>Pezizomycotina</taxon>
        <taxon>Eurotiomycetes</taxon>
        <taxon>Eurotiomycetidae</taxon>
        <taxon>Onygenales</taxon>
        <taxon>Onygenales incertae sedis</taxon>
        <taxon>Polytolypa</taxon>
    </lineage>
</organism>
<feature type="compositionally biased region" description="Low complexity" evidence="4">
    <location>
        <begin position="170"/>
        <end position="184"/>
    </location>
</feature>
<sequence length="733" mass="79591">MAGAAVDMMAGLLPMIKCSNCYADVGISEMGDHVCGAHEPQLTPPPEPPEKDYVKNNTWNTPSTGFNRDGQFAKHGRLGAPPRIDPLAANRPFLRPNLLTPATSDGAISVAPSPIPKSPLRLLKKSHTEPALQPQQSPEATNLDCAFLPFPRSNTMEEMGSRSRSRTVTRNDAARSNSRSPSSAIIHRFDDDTLPDPQIILPSPEASSQQAEIKERRKSNRHKREASVDSKGIYRLSVASSRYGGLTPGPSPGDGINSLSPSAISPGMISHGYDGIVDEVPPLPTDAVNRSTPDVFDVPPSPYYADHSQQNFDNAPKASPVSPKKSRRTGFYGSIDLGLPPSPDPEIPRDLDGLHGRFDQERPGAPETRYPEPKRDPSPGVPSYRVDEDFSVSNFARNLGLGDPYHNANDSTSSSGSTPSEAASGSSFSSHTSGAPSYDQYSDSHQFKQPPLDLEPVRPFYRDLQELDSPTDPAFQQGRLSQPSKYSGRFDENISQPTSSSLPDHPKPRQKPTRTLAASNKGRCRGCQLPITGKSVSSADGRLTGRYHKACFVCHTCQSPFQTADFYVWENHPYCAQHYHELNGSLCAVCNLGIEGQYLETDGPGRDGSGACPKFHPDCLKCYTCRIVLQGDYFEWNGYAYCERDARRAAAAMPPPPSPSMTPPHYGRRPSYAPSPLSAQGYPAPGSGLPPGPRSRYPPPPGSNPRLGPPYMSSGGSGARRFPERRTTRLMMA</sequence>
<gene>
    <name evidence="6" type="ORF">AJ80_00632</name>
</gene>
<evidence type="ECO:0000256" key="3">
    <source>
        <dbReference type="PROSITE-ProRule" id="PRU00125"/>
    </source>
</evidence>
<evidence type="ECO:0000313" key="6">
    <source>
        <dbReference type="EMBL" id="PGH27619.1"/>
    </source>
</evidence>
<feature type="compositionally biased region" description="Basic and acidic residues" evidence="4">
    <location>
        <begin position="346"/>
        <end position="377"/>
    </location>
</feature>
<keyword evidence="7" id="KW-1185">Reference proteome</keyword>
<dbReference type="CDD" id="cd09397">
    <property type="entry name" value="LIM1_UF1"/>
    <property type="match status" value="1"/>
</dbReference>
<dbReference type="FunFam" id="2.10.110.10:FF:000119">
    <property type="entry name" value="LIM domain protein"/>
    <property type="match status" value="1"/>
</dbReference>
<reference evidence="6 7" key="1">
    <citation type="submission" date="2017-10" db="EMBL/GenBank/DDBJ databases">
        <title>Comparative genomics in systemic dimorphic fungi from Ajellomycetaceae.</title>
        <authorList>
            <person name="Munoz J.F."/>
            <person name="Mcewen J.G."/>
            <person name="Clay O.K."/>
            <person name="Cuomo C.A."/>
        </authorList>
    </citation>
    <scope>NUCLEOTIDE SEQUENCE [LARGE SCALE GENOMIC DNA]</scope>
    <source>
        <strain evidence="6 7">UAMH7299</strain>
    </source>
</reference>
<feature type="compositionally biased region" description="Pro residues" evidence="4">
    <location>
        <begin position="653"/>
        <end position="662"/>
    </location>
</feature>
<feature type="region of interest" description="Disordered" evidence="4">
    <location>
        <begin position="40"/>
        <end position="75"/>
    </location>
</feature>
<dbReference type="Pfam" id="PF00412">
    <property type="entry name" value="LIM"/>
    <property type="match status" value="2"/>
</dbReference>
<dbReference type="GO" id="GO:0046872">
    <property type="term" value="F:metal ion binding"/>
    <property type="evidence" value="ECO:0007669"/>
    <property type="project" value="UniProtKB-KW"/>
</dbReference>
<keyword evidence="2 3" id="KW-0862">Zinc</keyword>
<dbReference type="FunFam" id="2.10.110.10:FF:000105">
    <property type="entry name" value="Similar to LIM domain-containing protein"/>
    <property type="match status" value="1"/>
</dbReference>